<dbReference type="GO" id="GO:0046872">
    <property type="term" value="F:metal ion binding"/>
    <property type="evidence" value="ECO:0007669"/>
    <property type="project" value="UniProtKB-KW"/>
</dbReference>
<evidence type="ECO:0000256" key="2">
    <source>
        <dbReference type="PIRSR" id="PIRSR004976-50"/>
    </source>
</evidence>
<keyword evidence="1" id="KW-0808">Transferase</keyword>
<feature type="binding site" evidence="2">
    <location>
        <position position="292"/>
    </location>
    <ligand>
        <name>Zn(2+)</name>
        <dbReference type="ChEBI" id="CHEBI:29105"/>
        <label>2</label>
    </ligand>
</feature>
<feature type="binding site" evidence="2">
    <location>
        <position position="307"/>
    </location>
    <ligand>
        <name>Zn(2+)</name>
        <dbReference type="ChEBI" id="CHEBI:29105"/>
        <label>2</label>
    </ligand>
</feature>
<protein>
    <submittedName>
        <fullName evidence="5">tRNA lysidine(34) synthetase TilS</fullName>
    </submittedName>
</protein>
<dbReference type="GO" id="GO:0000049">
    <property type="term" value="F:tRNA binding"/>
    <property type="evidence" value="ECO:0007669"/>
    <property type="project" value="InterPro"/>
</dbReference>
<dbReference type="Pfam" id="PF01171">
    <property type="entry name" value="ATP_bind_3"/>
    <property type="match status" value="1"/>
</dbReference>
<dbReference type="CDD" id="cd01713">
    <property type="entry name" value="CTU1-like"/>
    <property type="match status" value="1"/>
</dbReference>
<keyword evidence="3" id="KW-0547">Nucleotide-binding</keyword>
<feature type="binding site" evidence="3">
    <location>
        <position position="87"/>
    </location>
    <ligand>
        <name>ATP</name>
        <dbReference type="ChEBI" id="CHEBI:30616"/>
    </ligand>
</feature>
<dbReference type="Proteomes" id="UP000248557">
    <property type="component" value="Unassembled WGS sequence"/>
</dbReference>
<dbReference type="InterPro" id="IPR014729">
    <property type="entry name" value="Rossmann-like_a/b/a_fold"/>
</dbReference>
<evidence type="ECO:0000256" key="1">
    <source>
        <dbReference type="ARBA" id="ARBA00022679"/>
    </source>
</evidence>
<keyword evidence="3" id="KW-0067">ATP-binding</keyword>
<dbReference type="PANTHER" id="PTHR11807">
    <property type="entry name" value="ATPASES OF THE PP SUPERFAMILY-RELATED"/>
    <property type="match status" value="1"/>
</dbReference>
<dbReference type="RefSeq" id="WP_011405941.1">
    <property type="nucleotide sequence ID" value="NZ_CATZNA010000097.1"/>
</dbReference>
<feature type="binding site" evidence="2">
    <location>
        <position position="295"/>
    </location>
    <ligand>
        <name>Zn(2+)</name>
        <dbReference type="ChEBI" id="CHEBI:29105"/>
        <label>2</label>
    </ligand>
</feature>
<dbReference type="GeneID" id="3854959"/>
<evidence type="ECO:0000259" key="4">
    <source>
        <dbReference type="Pfam" id="PF01171"/>
    </source>
</evidence>
<feature type="binding site" evidence="2">
    <location>
        <position position="304"/>
    </location>
    <ligand>
        <name>Zn(2+)</name>
        <dbReference type="ChEBI" id="CHEBI:29105"/>
        <label>2</label>
    </ligand>
</feature>
<feature type="binding site" evidence="2">
    <location>
        <position position="6"/>
    </location>
    <ligand>
        <name>Zn(2+)</name>
        <dbReference type="ChEBI" id="CHEBI:29105"/>
        <label>1</label>
    </ligand>
</feature>
<feature type="binding site" evidence="2">
    <location>
        <position position="9"/>
    </location>
    <ligand>
        <name>Zn(2+)</name>
        <dbReference type="ChEBI" id="CHEBI:29105"/>
        <label>1</label>
    </ligand>
</feature>
<dbReference type="InterPro" id="IPR035107">
    <property type="entry name" value="tRNA_thiolation_TtcA_Ctu1"/>
</dbReference>
<comment type="caution">
    <text evidence="5">The sequence shown here is derived from an EMBL/GenBank/DDBJ whole genome shotgun (WGS) entry which is preliminary data.</text>
</comment>
<proteinExistence type="predicted"/>
<feature type="binding site" evidence="2">
    <location>
        <position position="26"/>
    </location>
    <ligand>
        <name>Zn(2+)</name>
        <dbReference type="ChEBI" id="CHEBI:29105"/>
        <label>1</label>
    </ligand>
</feature>
<keyword evidence="2" id="KW-0862">Zinc</keyword>
<dbReference type="InterPro" id="IPR000541">
    <property type="entry name" value="Ncs6/Tuc1/Ctu1"/>
</dbReference>
<dbReference type="SUPFAM" id="SSF52402">
    <property type="entry name" value="Adenine nucleotide alpha hydrolases-like"/>
    <property type="match status" value="1"/>
</dbReference>
<dbReference type="PIRSF" id="PIRSF004976">
    <property type="entry name" value="ATPase_YdaO"/>
    <property type="match status" value="1"/>
</dbReference>
<dbReference type="OMA" id="IGHNLDD"/>
<feature type="binding site" evidence="2">
    <location>
        <position position="29"/>
    </location>
    <ligand>
        <name>Zn(2+)</name>
        <dbReference type="ChEBI" id="CHEBI:29105"/>
        <label>1</label>
    </ligand>
</feature>
<organism evidence="5 6">
    <name type="scientific">Methanosphaera stadtmanae</name>
    <dbReference type="NCBI Taxonomy" id="2317"/>
    <lineage>
        <taxon>Archaea</taxon>
        <taxon>Methanobacteriati</taxon>
        <taxon>Methanobacteriota</taxon>
        <taxon>Methanomada group</taxon>
        <taxon>Methanobacteria</taxon>
        <taxon>Methanobacteriales</taxon>
        <taxon>Methanobacteriaceae</taxon>
        <taxon>Methanosphaera</taxon>
    </lineage>
</organism>
<dbReference type="EMBL" id="NGJK01000017">
    <property type="protein sequence ID" value="RAP03541.1"/>
    <property type="molecule type" value="Genomic_DNA"/>
</dbReference>
<feature type="binding site" evidence="3">
    <location>
        <position position="174"/>
    </location>
    <ligand>
        <name>ATP</name>
        <dbReference type="ChEBI" id="CHEBI:30616"/>
    </ligand>
</feature>
<feature type="binding site" evidence="3">
    <location>
        <position position="169"/>
    </location>
    <ligand>
        <name>ATP</name>
        <dbReference type="ChEBI" id="CHEBI:30616"/>
    </ligand>
</feature>
<dbReference type="Gene3D" id="3.40.50.620">
    <property type="entry name" value="HUPs"/>
    <property type="match status" value="1"/>
</dbReference>
<reference evidence="5 6" key="1">
    <citation type="submission" date="2017-05" db="EMBL/GenBank/DDBJ databases">
        <title>Host range expansion of the Methanosphaera genus to humans and monogastric animals involves recent and extensive reduction in genome content.</title>
        <authorList>
            <person name="Hoedt E.C."/>
            <person name="Volmer J.G."/>
            <person name="Parks D.H."/>
            <person name="Rosewarne C.P."/>
            <person name="Denman S.E."/>
            <person name="Mcsweeney C.S."/>
            <person name="O Cuiv P."/>
            <person name="Hugenholtz P."/>
            <person name="Tyson G.W."/>
            <person name="Morrison M."/>
        </authorList>
    </citation>
    <scope>NUCLEOTIDE SEQUENCE [LARGE SCALE GENOMIC DNA]</scope>
    <source>
        <strain evidence="5 6">PA5</strain>
    </source>
</reference>
<feature type="domain" description="tRNA(Ile)-lysidine/2-thiocytidine synthase N-terminal" evidence="4">
    <location>
        <begin position="53"/>
        <end position="229"/>
    </location>
</feature>
<dbReference type="GO" id="GO:0005524">
    <property type="term" value="F:ATP binding"/>
    <property type="evidence" value="ECO:0007669"/>
    <property type="project" value="UniProtKB-KW"/>
</dbReference>
<dbReference type="InterPro" id="IPR011063">
    <property type="entry name" value="TilS/TtcA_N"/>
</dbReference>
<dbReference type="AlphaFoldDB" id="A0A328PZY6"/>
<evidence type="ECO:0000256" key="3">
    <source>
        <dbReference type="PIRSR" id="PIRSR004976-51"/>
    </source>
</evidence>
<feature type="binding site" evidence="3">
    <location>
        <begin position="57"/>
        <end position="59"/>
    </location>
    <ligand>
        <name>ATP</name>
        <dbReference type="ChEBI" id="CHEBI:30616"/>
    </ligand>
</feature>
<evidence type="ECO:0000313" key="6">
    <source>
        <dbReference type="Proteomes" id="UP000248557"/>
    </source>
</evidence>
<dbReference type="NCBIfam" id="TIGR00269">
    <property type="entry name" value="TIGR00269 family protein"/>
    <property type="match status" value="1"/>
</dbReference>
<evidence type="ECO:0000313" key="5">
    <source>
        <dbReference type="EMBL" id="RAP03541.1"/>
    </source>
</evidence>
<keyword evidence="2" id="KW-0479">Metal-binding</keyword>
<sequence length="319" mass="36236">MTETICTQCGSKHVVIHRKYNGQKLCSKCFRKSIEKQVLRTIKKEKLVTKGDKVLVGLSGGKDSVALLKILNILKEKNIITLEAVTIDEGISGYREEGIRIAKETAKALDIKHHIVSFKDKYNFTIDKIMEAEAKCNDAQHACTYCGVFRRQIFNQVARDVNATKLATGHNLDDETQSIVMNYLEGNVNNMVRIGYKTLSQDKRFTQKIKPLRKIPEKEIGLYVLESGFEVHFDGCPYAHESFRMEIGDFIRETTLKHPTIMYSILNGFEKIKPAIKKEYMANHTGKPNGTCKKCGEPASQDICKSCKFLEKIYEKIGE</sequence>
<dbReference type="GO" id="GO:0016740">
    <property type="term" value="F:transferase activity"/>
    <property type="evidence" value="ECO:0007669"/>
    <property type="project" value="UniProtKB-KW"/>
</dbReference>
<feature type="binding site" evidence="3">
    <location>
        <position position="63"/>
    </location>
    <ligand>
        <name>ATP</name>
        <dbReference type="ChEBI" id="CHEBI:30616"/>
    </ligand>
</feature>
<dbReference type="InterPro" id="IPR056369">
    <property type="entry name" value="CTU1-like_ATP-bd"/>
</dbReference>
<gene>
    <name evidence="5" type="ORF">CA615_01685</name>
</gene>
<name>A0A328PZY6_9EURY</name>
<dbReference type="GO" id="GO:0002143">
    <property type="term" value="P:tRNA wobble position uridine thiolation"/>
    <property type="evidence" value="ECO:0007669"/>
    <property type="project" value="TreeGrafter"/>
</dbReference>
<accession>A0A328PZY6</accession>
<dbReference type="PANTHER" id="PTHR11807:SF12">
    <property type="entry name" value="CYTOPLASMIC TRNA 2-THIOLATION PROTEIN 1"/>
    <property type="match status" value="1"/>
</dbReference>
<dbReference type="GO" id="GO:0002144">
    <property type="term" value="C:cytosolic tRNA wobble base thiouridylase complex"/>
    <property type="evidence" value="ECO:0007669"/>
    <property type="project" value="TreeGrafter"/>
</dbReference>